<dbReference type="InterPro" id="IPR027417">
    <property type="entry name" value="P-loop_NTPase"/>
</dbReference>
<dbReference type="InterPro" id="IPR036770">
    <property type="entry name" value="Ankyrin_rpt-contain_sf"/>
</dbReference>
<accession>A0A8H3F650</accession>
<keyword evidence="2 3" id="KW-0040">ANK repeat</keyword>
<dbReference type="Gene3D" id="3.40.50.300">
    <property type="entry name" value="P-loop containing nucleotide triphosphate hydrolases"/>
    <property type="match status" value="1"/>
</dbReference>
<dbReference type="SUPFAM" id="SSF48403">
    <property type="entry name" value="Ankyrin repeat"/>
    <property type="match status" value="1"/>
</dbReference>
<evidence type="ECO:0000256" key="3">
    <source>
        <dbReference type="PROSITE-ProRule" id="PRU00023"/>
    </source>
</evidence>
<dbReference type="Gene3D" id="1.25.40.20">
    <property type="entry name" value="Ankyrin repeat-containing domain"/>
    <property type="match status" value="3"/>
</dbReference>
<feature type="repeat" description="ANK" evidence="3">
    <location>
        <begin position="670"/>
        <end position="702"/>
    </location>
</feature>
<dbReference type="SMART" id="SM00248">
    <property type="entry name" value="ANK"/>
    <property type="match status" value="7"/>
</dbReference>
<comment type="caution">
    <text evidence="5">The sequence shown here is derived from an EMBL/GenBank/DDBJ whole genome shotgun (WGS) entry which is preliminary data.</text>
</comment>
<feature type="domain" description="NACHT-NTPase and P-loop NTPases N-terminal" evidence="4">
    <location>
        <begin position="12"/>
        <end position="136"/>
    </location>
</feature>
<reference evidence="5" key="1">
    <citation type="submission" date="2021-03" db="EMBL/GenBank/DDBJ databases">
        <authorList>
            <person name="Tagirdzhanova G."/>
        </authorList>
    </citation>
    <scope>NUCLEOTIDE SEQUENCE</scope>
</reference>
<dbReference type="PROSITE" id="PS50088">
    <property type="entry name" value="ANK_REPEAT"/>
    <property type="match status" value="2"/>
</dbReference>
<dbReference type="EMBL" id="CAJPDQ010000014">
    <property type="protein sequence ID" value="CAF9919272.1"/>
    <property type="molecule type" value="Genomic_DNA"/>
</dbReference>
<feature type="repeat" description="ANK" evidence="3">
    <location>
        <begin position="737"/>
        <end position="773"/>
    </location>
</feature>
<dbReference type="PANTHER" id="PTHR24198:SF165">
    <property type="entry name" value="ANKYRIN REPEAT-CONTAINING PROTEIN-RELATED"/>
    <property type="match status" value="1"/>
</dbReference>
<evidence type="ECO:0000313" key="6">
    <source>
        <dbReference type="Proteomes" id="UP000664169"/>
    </source>
</evidence>
<dbReference type="PROSITE" id="PS50297">
    <property type="entry name" value="ANK_REP_REGION"/>
    <property type="match status" value="1"/>
</dbReference>
<evidence type="ECO:0000313" key="5">
    <source>
        <dbReference type="EMBL" id="CAF9919272.1"/>
    </source>
</evidence>
<sequence>MDPLSALGIATSAAQFIDFGFKVLNRIAEYNTASTKDVPRSLQSINIRLPLLLKSLSRAKSNAEIEKLDVDTKCMLRAVIAGCSTILSKIEDVLLRISKQPGESLASKMKKALTSFKADEIISSLDQDLQMYIHLLVLHHVVDRSEWSKMKVSHSYGHFIVKAMLTEEGERIRREKLLKELHSATSGVSLVNEPLCVVLHGPETVGKTQLALQYTHEAYGANHYSNVFWLDATSSEILLLGLQNLAEIIYNSKLGDETEKLRLVKEFLEGSVSPWLLVLDNCNQDSLSADLLPTKGKGAILFTTRQLPQQDGIVIRVPKFLTTAQHEETRRKMINAISDRHLDFIKETLLADFDVDAGADISANGWHINNGQSLVEYAASKDFTEGILELLEHGANLRYNKRHFSVVEWIGCNRSTYTMTAYLDWEDRKNYRAPSGDYEYAIQLSLGQGNIEIPMMLFDRRNLTFDSKMEQKGVVLAAENGHLDALQMLKSSGKLPSGEILTKAICKAILNDHLPVIKFLVDSGAPLDEYGEDAKTPLLEVLSRRKGTESSRNDLVVYLLDKGAAVDFPGQYTRKSALAEATQNKMISTMKILLSYGADPSVENRDGRNVLYFANLVKFPDAYPLLTTVESHLHQDYYGQGLFCAARTDDRDLLLSVWDKIDDKNARDVDGNTALLVAIRGRFLPISLLMVRKGADTTVQDSNRMSAWLHASQEGMYQLIRWMVDKGRHSLEERDSKGNTALMLATQQNEEGSHNKTIEILLKAGADQEAVNDYGETAQDIAETKEPKQVSQIPMHGDSNSNFYHQTSFSTSNVFPHGAGAGGVFSSIDTFPNIIR</sequence>
<dbReference type="Pfam" id="PF17107">
    <property type="entry name" value="SesA"/>
    <property type="match status" value="1"/>
</dbReference>
<proteinExistence type="predicted"/>
<evidence type="ECO:0000256" key="1">
    <source>
        <dbReference type="ARBA" id="ARBA00022737"/>
    </source>
</evidence>
<evidence type="ECO:0000256" key="2">
    <source>
        <dbReference type="ARBA" id="ARBA00023043"/>
    </source>
</evidence>
<dbReference type="Proteomes" id="UP000664169">
    <property type="component" value="Unassembled WGS sequence"/>
</dbReference>
<keyword evidence="1" id="KW-0677">Repeat</keyword>
<keyword evidence="6" id="KW-1185">Reference proteome</keyword>
<dbReference type="AlphaFoldDB" id="A0A8H3F650"/>
<evidence type="ECO:0000259" key="4">
    <source>
        <dbReference type="Pfam" id="PF17107"/>
    </source>
</evidence>
<dbReference type="SUPFAM" id="SSF52540">
    <property type="entry name" value="P-loop containing nucleoside triphosphate hydrolases"/>
    <property type="match status" value="1"/>
</dbReference>
<dbReference type="Pfam" id="PF12796">
    <property type="entry name" value="Ank_2"/>
    <property type="match status" value="1"/>
</dbReference>
<organism evidence="5 6">
    <name type="scientific">Gomphillus americanus</name>
    <dbReference type="NCBI Taxonomy" id="1940652"/>
    <lineage>
        <taxon>Eukaryota</taxon>
        <taxon>Fungi</taxon>
        <taxon>Dikarya</taxon>
        <taxon>Ascomycota</taxon>
        <taxon>Pezizomycotina</taxon>
        <taxon>Lecanoromycetes</taxon>
        <taxon>OSLEUM clade</taxon>
        <taxon>Ostropomycetidae</taxon>
        <taxon>Ostropales</taxon>
        <taxon>Graphidaceae</taxon>
        <taxon>Gomphilloideae</taxon>
        <taxon>Gomphillus</taxon>
    </lineage>
</organism>
<dbReference type="InterPro" id="IPR031352">
    <property type="entry name" value="SesA"/>
</dbReference>
<dbReference type="InterPro" id="IPR002110">
    <property type="entry name" value="Ankyrin_rpt"/>
</dbReference>
<protein>
    <recommendedName>
        <fullName evidence="4">NACHT-NTPase and P-loop NTPases N-terminal domain-containing protein</fullName>
    </recommendedName>
</protein>
<dbReference type="OrthoDB" id="341259at2759"/>
<dbReference type="PANTHER" id="PTHR24198">
    <property type="entry name" value="ANKYRIN REPEAT AND PROTEIN KINASE DOMAIN-CONTAINING PROTEIN"/>
    <property type="match status" value="1"/>
</dbReference>
<gene>
    <name evidence="5" type="ORF">GOMPHAMPRED_001725</name>
</gene>
<name>A0A8H3F650_9LECA</name>